<proteinExistence type="predicted"/>
<protein>
    <submittedName>
        <fullName evidence="2">Uncharacterized protein</fullName>
    </submittedName>
</protein>
<evidence type="ECO:0000313" key="3">
    <source>
        <dbReference type="Proteomes" id="UP001240447"/>
    </source>
</evidence>
<dbReference type="InterPro" id="IPR043991">
    <property type="entry name" value="Gp3-like"/>
</dbReference>
<dbReference type="RefSeq" id="WP_306824730.1">
    <property type="nucleotide sequence ID" value="NZ_JAUSQM010000001.1"/>
</dbReference>
<sequence length="392" mass="42488">MPIKPIVLQQRHAELGRIRLGAKEGGKGRPMKLESFRFTSHSERYIRDLAELYGGEPRPWDNNGIKGWEVFTTAQSIPVIAVKGGLTQWMEFWAGGGCMHRCDGEMNVLTGEPCDLEEQVQVGKKVINPHAEARPTTRLSVMLPELEAIGVWRMESHGWNAAAEIPAVAELAQYVGDLVPAHLHLVERRAIKDGKTSRFVVPVLDLQIGTARLKEIVAEVSSGTELSAGSGAGARAIEAPQQPEVEAPRVPTDAEIDAADMDTLKRMWSYLQEHNLLGDDDGPGARIVARVEVLRAAEATQQPAPQTAEPQANPDGTYDAEVVEDAAPAGGDDPGVVWQQILATAGELGATLPQVTHDFEQRYALAPSEASAGELRAYLEVLRVEGIDRDAA</sequence>
<dbReference type="EMBL" id="JAUSQM010000001">
    <property type="protein sequence ID" value="MDP9820420.1"/>
    <property type="molecule type" value="Genomic_DNA"/>
</dbReference>
<feature type="region of interest" description="Disordered" evidence="1">
    <location>
        <begin position="298"/>
        <end position="317"/>
    </location>
</feature>
<keyword evidence="3" id="KW-1185">Reference proteome</keyword>
<comment type="caution">
    <text evidence="2">The sequence shown here is derived from an EMBL/GenBank/DDBJ whole genome shotgun (WGS) entry which is preliminary data.</text>
</comment>
<name>A0ABT9NJ29_9ACTN</name>
<gene>
    <name evidence="2" type="ORF">J2S59_000229</name>
</gene>
<evidence type="ECO:0000313" key="2">
    <source>
        <dbReference type="EMBL" id="MDP9820420.1"/>
    </source>
</evidence>
<organism evidence="2 3">
    <name type="scientific">Nocardioides massiliensis</name>
    <dbReference type="NCBI Taxonomy" id="1325935"/>
    <lineage>
        <taxon>Bacteria</taxon>
        <taxon>Bacillati</taxon>
        <taxon>Actinomycetota</taxon>
        <taxon>Actinomycetes</taxon>
        <taxon>Propionibacteriales</taxon>
        <taxon>Nocardioidaceae</taxon>
        <taxon>Nocardioides</taxon>
    </lineage>
</organism>
<dbReference type="Pfam" id="PF18897">
    <property type="entry name" value="Gp3-like"/>
    <property type="match status" value="1"/>
</dbReference>
<evidence type="ECO:0000256" key="1">
    <source>
        <dbReference type="SAM" id="MobiDB-lite"/>
    </source>
</evidence>
<feature type="compositionally biased region" description="Low complexity" evidence="1">
    <location>
        <begin position="298"/>
        <end position="312"/>
    </location>
</feature>
<feature type="region of interest" description="Disordered" evidence="1">
    <location>
        <begin position="225"/>
        <end position="249"/>
    </location>
</feature>
<accession>A0ABT9NJ29</accession>
<reference evidence="2 3" key="1">
    <citation type="submission" date="2023-07" db="EMBL/GenBank/DDBJ databases">
        <title>Sequencing the genomes of 1000 actinobacteria strains.</title>
        <authorList>
            <person name="Klenk H.-P."/>
        </authorList>
    </citation>
    <scope>NUCLEOTIDE SEQUENCE [LARGE SCALE GENOMIC DNA]</scope>
    <source>
        <strain evidence="2 3">GD13</strain>
    </source>
</reference>
<dbReference type="Proteomes" id="UP001240447">
    <property type="component" value="Unassembled WGS sequence"/>
</dbReference>